<accession>A0AAD8XJT1</accession>
<dbReference type="AlphaFoldDB" id="A0AAD8XJT1"/>
<organism evidence="2 3">
    <name type="scientific">Glomerella acutata</name>
    <name type="common">Colletotrichum acutatum</name>
    <dbReference type="NCBI Taxonomy" id="27357"/>
    <lineage>
        <taxon>Eukaryota</taxon>
        <taxon>Fungi</taxon>
        <taxon>Dikarya</taxon>
        <taxon>Ascomycota</taxon>
        <taxon>Pezizomycotina</taxon>
        <taxon>Sordariomycetes</taxon>
        <taxon>Hypocreomycetidae</taxon>
        <taxon>Glomerellales</taxon>
        <taxon>Glomerellaceae</taxon>
        <taxon>Colletotrichum</taxon>
        <taxon>Colletotrichum acutatum species complex</taxon>
    </lineage>
</organism>
<protein>
    <submittedName>
        <fullName evidence="2">Uncharacterized protein</fullName>
    </submittedName>
</protein>
<reference evidence="2" key="1">
    <citation type="submission" date="2021-12" db="EMBL/GenBank/DDBJ databases">
        <title>Comparative genomics, transcriptomics and evolutionary studies reveal genomic signatures of adaptation to plant cell wall in hemibiotrophic fungi.</title>
        <authorList>
            <consortium name="DOE Joint Genome Institute"/>
            <person name="Baroncelli R."/>
            <person name="Diaz J.F."/>
            <person name="Benocci T."/>
            <person name="Peng M."/>
            <person name="Battaglia E."/>
            <person name="Haridas S."/>
            <person name="Andreopoulos W."/>
            <person name="Labutti K."/>
            <person name="Pangilinan J."/>
            <person name="Floch G.L."/>
            <person name="Makela M.R."/>
            <person name="Henrissat B."/>
            <person name="Grigoriev I.V."/>
            <person name="Crouch J.A."/>
            <person name="De Vries R.P."/>
            <person name="Sukno S.A."/>
            <person name="Thon M.R."/>
        </authorList>
    </citation>
    <scope>NUCLEOTIDE SEQUENCE</scope>
    <source>
        <strain evidence="2">CBS 112980</strain>
    </source>
</reference>
<keyword evidence="3" id="KW-1185">Reference proteome</keyword>
<sequence length="61" mass="6759">MKHVWPCHDDDRPHPLLASKLGIRSTAGGKLASHLRSCDQRNRPHLDGQRINTPPATTIPS</sequence>
<feature type="region of interest" description="Disordered" evidence="1">
    <location>
        <begin position="32"/>
        <end position="61"/>
    </location>
</feature>
<feature type="compositionally biased region" description="Polar residues" evidence="1">
    <location>
        <begin position="50"/>
        <end position="61"/>
    </location>
</feature>
<dbReference type="EMBL" id="JAHMHS010000024">
    <property type="protein sequence ID" value="KAK1727500.1"/>
    <property type="molecule type" value="Genomic_DNA"/>
</dbReference>
<dbReference type="RefSeq" id="XP_060367555.1">
    <property type="nucleotide sequence ID" value="XM_060501683.1"/>
</dbReference>
<name>A0AAD8XJT1_GLOAC</name>
<dbReference type="GeneID" id="85385582"/>
<evidence type="ECO:0000313" key="2">
    <source>
        <dbReference type="EMBL" id="KAK1727500.1"/>
    </source>
</evidence>
<dbReference type="Proteomes" id="UP001244207">
    <property type="component" value="Unassembled WGS sequence"/>
</dbReference>
<evidence type="ECO:0000256" key="1">
    <source>
        <dbReference type="SAM" id="MobiDB-lite"/>
    </source>
</evidence>
<proteinExistence type="predicted"/>
<comment type="caution">
    <text evidence="2">The sequence shown here is derived from an EMBL/GenBank/DDBJ whole genome shotgun (WGS) entry which is preliminary data.</text>
</comment>
<gene>
    <name evidence="2" type="ORF">BDZ83DRAFT_207010</name>
</gene>
<evidence type="ECO:0000313" key="3">
    <source>
        <dbReference type="Proteomes" id="UP001244207"/>
    </source>
</evidence>
<feature type="compositionally biased region" description="Basic and acidic residues" evidence="1">
    <location>
        <begin position="36"/>
        <end position="48"/>
    </location>
</feature>